<dbReference type="Proteomes" id="UP000321580">
    <property type="component" value="Unassembled WGS sequence"/>
</dbReference>
<evidence type="ECO:0000256" key="7">
    <source>
        <dbReference type="PIRSR" id="PIRSR006118-2"/>
    </source>
</evidence>
<keyword evidence="5 8" id="KW-0378">Hydrolase</keyword>
<evidence type="ECO:0000256" key="2">
    <source>
        <dbReference type="ARBA" id="ARBA00005893"/>
    </source>
</evidence>
<dbReference type="AlphaFoldDB" id="A0A5C6RIN7"/>
<dbReference type="SFLD" id="SFLDG01136">
    <property type="entry name" value="C1.6:_Phosphoserine_Phosphatas"/>
    <property type="match status" value="1"/>
</dbReference>
<sequence length="164" mass="17964">MNQLEQFRDVETFIFDVDGVLTNNQLLVTEAGELLRSMNVRDGYALKRAVQAGYQVAIITGGSSAGVAKRLQGLGITEIYSGISNKVEAYEDYIDRLGLDEGKILYMGDDMPDLPVMRRVWVPTCPSDAAPELFEAATYISPQPGGSGCARDVIEKVLKLNGDW</sequence>
<evidence type="ECO:0000256" key="6">
    <source>
        <dbReference type="ARBA" id="ARBA00022842"/>
    </source>
</evidence>
<dbReference type="Pfam" id="PF00702">
    <property type="entry name" value="Hydrolase"/>
    <property type="match status" value="1"/>
</dbReference>
<gene>
    <name evidence="8" type="ORF">FRY97_16325</name>
</gene>
<evidence type="ECO:0000256" key="3">
    <source>
        <dbReference type="ARBA" id="ARBA00011881"/>
    </source>
</evidence>
<dbReference type="GO" id="GO:0016788">
    <property type="term" value="F:hydrolase activity, acting on ester bonds"/>
    <property type="evidence" value="ECO:0007669"/>
    <property type="project" value="InterPro"/>
</dbReference>
<feature type="binding site" evidence="7">
    <location>
        <position position="18"/>
    </location>
    <ligand>
        <name>substrate</name>
    </ligand>
</feature>
<dbReference type="EMBL" id="VOOR01000040">
    <property type="protein sequence ID" value="TXB61983.1"/>
    <property type="molecule type" value="Genomic_DNA"/>
</dbReference>
<organism evidence="8 9">
    <name type="scientific">Phaeodactylibacter luteus</name>
    <dbReference type="NCBI Taxonomy" id="1564516"/>
    <lineage>
        <taxon>Bacteria</taxon>
        <taxon>Pseudomonadati</taxon>
        <taxon>Bacteroidota</taxon>
        <taxon>Saprospiria</taxon>
        <taxon>Saprospirales</taxon>
        <taxon>Haliscomenobacteraceae</taxon>
        <taxon>Phaeodactylibacter</taxon>
    </lineage>
</organism>
<dbReference type="PIRSF" id="PIRSF006118">
    <property type="entry name" value="KDO8-P_Ptase"/>
    <property type="match status" value="1"/>
</dbReference>
<dbReference type="SFLD" id="SFLDS00003">
    <property type="entry name" value="Haloacid_Dehalogenase"/>
    <property type="match status" value="1"/>
</dbReference>
<dbReference type="SFLD" id="SFLDG01138">
    <property type="entry name" value="C1.6.2:_Deoxy-d-mannose-octulo"/>
    <property type="match status" value="1"/>
</dbReference>
<dbReference type="InterPro" id="IPR050793">
    <property type="entry name" value="CMP-NeuNAc_synthase"/>
</dbReference>
<dbReference type="GO" id="GO:0046872">
    <property type="term" value="F:metal ion binding"/>
    <property type="evidence" value="ECO:0007669"/>
    <property type="project" value="UniProtKB-KW"/>
</dbReference>
<proteinExistence type="inferred from homology"/>
<comment type="cofactor">
    <cofactor evidence="1 7">
        <name>Mg(2+)</name>
        <dbReference type="ChEBI" id="CHEBI:18420"/>
    </cofactor>
</comment>
<dbReference type="InterPro" id="IPR023214">
    <property type="entry name" value="HAD_sf"/>
</dbReference>
<dbReference type="FunFam" id="3.40.50.1000:FF:000029">
    <property type="entry name" value="3-deoxy-D-manno-octulosonate 8-phosphate phosphatase KdsC"/>
    <property type="match status" value="1"/>
</dbReference>
<dbReference type="CDD" id="cd01630">
    <property type="entry name" value="HAD_KDO-like"/>
    <property type="match status" value="1"/>
</dbReference>
<dbReference type="RefSeq" id="WP_147168635.1">
    <property type="nucleotide sequence ID" value="NZ_VOOR01000040.1"/>
</dbReference>
<evidence type="ECO:0000313" key="8">
    <source>
        <dbReference type="EMBL" id="TXB61983.1"/>
    </source>
</evidence>
<dbReference type="InterPro" id="IPR010023">
    <property type="entry name" value="KdsC_fam"/>
</dbReference>
<feature type="binding site" evidence="7">
    <location>
        <position position="16"/>
    </location>
    <ligand>
        <name>Mg(2+)</name>
        <dbReference type="ChEBI" id="CHEBI:18420"/>
    </ligand>
</feature>
<protein>
    <submittedName>
        <fullName evidence="8">HAD-IIIA family hydrolase</fullName>
    </submittedName>
</protein>
<name>A0A5C6RIN7_9BACT</name>
<evidence type="ECO:0000256" key="4">
    <source>
        <dbReference type="ARBA" id="ARBA00022723"/>
    </source>
</evidence>
<accession>A0A5C6RIN7</accession>
<evidence type="ECO:0000313" key="9">
    <source>
        <dbReference type="Proteomes" id="UP000321580"/>
    </source>
</evidence>
<keyword evidence="4 7" id="KW-0479">Metal-binding</keyword>
<comment type="subunit">
    <text evidence="3">Homotetramer.</text>
</comment>
<evidence type="ECO:0000256" key="1">
    <source>
        <dbReference type="ARBA" id="ARBA00001946"/>
    </source>
</evidence>
<reference evidence="8 9" key="1">
    <citation type="submission" date="2019-08" db="EMBL/GenBank/DDBJ databases">
        <title>Genome of Phaeodactylibacter luteus.</title>
        <authorList>
            <person name="Bowman J.P."/>
        </authorList>
    </citation>
    <scope>NUCLEOTIDE SEQUENCE [LARGE SCALE GENOMIC DNA]</scope>
    <source>
        <strain evidence="8 9">KCTC 42180</strain>
    </source>
</reference>
<evidence type="ECO:0000256" key="5">
    <source>
        <dbReference type="ARBA" id="ARBA00022801"/>
    </source>
</evidence>
<dbReference type="Gene3D" id="3.40.50.1000">
    <property type="entry name" value="HAD superfamily/HAD-like"/>
    <property type="match status" value="1"/>
</dbReference>
<dbReference type="PANTHER" id="PTHR21485">
    <property type="entry name" value="HAD SUPERFAMILY MEMBERS CMAS AND KDSC"/>
    <property type="match status" value="1"/>
</dbReference>
<keyword evidence="9" id="KW-1185">Reference proteome</keyword>
<comment type="caution">
    <text evidence="8">The sequence shown here is derived from an EMBL/GenBank/DDBJ whole genome shotgun (WGS) entry which is preliminary data.</text>
</comment>
<dbReference type="OrthoDB" id="9805604at2"/>
<feature type="binding site" evidence="7">
    <location>
        <position position="109"/>
    </location>
    <ligand>
        <name>Mg(2+)</name>
        <dbReference type="ChEBI" id="CHEBI:18420"/>
    </ligand>
</feature>
<dbReference type="InterPro" id="IPR036412">
    <property type="entry name" value="HAD-like_sf"/>
</dbReference>
<keyword evidence="6 7" id="KW-0460">Magnesium</keyword>
<comment type="similarity">
    <text evidence="2">Belongs to the KdsC family.</text>
</comment>
<dbReference type="NCBIfam" id="TIGR01670">
    <property type="entry name" value="KdsC-phosphatas"/>
    <property type="match status" value="1"/>
</dbReference>
<dbReference type="PANTHER" id="PTHR21485:SF3">
    <property type="entry name" value="N-ACYLNEURAMINATE CYTIDYLYLTRANSFERASE"/>
    <property type="match status" value="1"/>
</dbReference>
<dbReference type="GO" id="GO:0008781">
    <property type="term" value="F:N-acylneuraminate cytidylyltransferase activity"/>
    <property type="evidence" value="ECO:0007669"/>
    <property type="project" value="TreeGrafter"/>
</dbReference>
<dbReference type="SUPFAM" id="SSF56784">
    <property type="entry name" value="HAD-like"/>
    <property type="match status" value="1"/>
</dbReference>